<name>A0A915I4V9_ROMCU</name>
<proteinExistence type="predicted"/>
<evidence type="ECO:0000313" key="3">
    <source>
        <dbReference type="WBParaSite" id="nRc.2.0.1.t09177-RA"/>
    </source>
</evidence>
<dbReference type="WBParaSite" id="nRc.2.0.1.t09177-RA">
    <property type="protein sequence ID" value="nRc.2.0.1.t09177-RA"/>
    <property type="gene ID" value="nRc.2.0.1.g09177"/>
</dbReference>
<evidence type="ECO:0000313" key="2">
    <source>
        <dbReference type="Proteomes" id="UP000887565"/>
    </source>
</evidence>
<dbReference type="Proteomes" id="UP000887565">
    <property type="component" value="Unplaced"/>
</dbReference>
<sequence>MAAHIKNFQFTVPMPADSTASSYLGYVQLPFWNGMMYIFQTFTATPEDWTALFALVVGDHTIVIPFNLRWSQQLGGNTRPFRHPVQNRSPKEE</sequence>
<reference evidence="3" key="1">
    <citation type="submission" date="2022-11" db="UniProtKB">
        <authorList>
            <consortium name="WormBaseParasite"/>
        </authorList>
    </citation>
    <scope>IDENTIFICATION</scope>
</reference>
<evidence type="ECO:0000256" key="1">
    <source>
        <dbReference type="SAM" id="MobiDB-lite"/>
    </source>
</evidence>
<dbReference type="AlphaFoldDB" id="A0A915I4V9"/>
<keyword evidence="2" id="KW-1185">Reference proteome</keyword>
<feature type="region of interest" description="Disordered" evidence="1">
    <location>
        <begin position="74"/>
        <end position="93"/>
    </location>
</feature>
<protein>
    <submittedName>
        <fullName evidence="3">Uncharacterized protein</fullName>
    </submittedName>
</protein>
<accession>A0A915I4V9</accession>
<organism evidence="2 3">
    <name type="scientific">Romanomermis culicivorax</name>
    <name type="common">Nematode worm</name>
    <dbReference type="NCBI Taxonomy" id="13658"/>
    <lineage>
        <taxon>Eukaryota</taxon>
        <taxon>Metazoa</taxon>
        <taxon>Ecdysozoa</taxon>
        <taxon>Nematoda</taxon>
        <taxon>Enoplea</taxon>
        <taxon>Dorylaimia</taxon>
        <taxon>Mermithida</taxon>
        <taxon>Mermithoidea</taxon>
        <taxon>Mermithidae</taxon>
        <taxon>Romanomermis</taxon>
    </lineage>
</organism>